<dbReference type="FunFam" id="1.50.10.20:FF:000005">
    <property type="entry name" value="Geranylgeranyl transferase type-1 subunit beta"/>
    <property type="match status" value="1"/>
</dbReference>
<dbReference type="Gene3D" id="1.50.10.20">
    <property type="match status" value="1"/>
</dbReference>
<dbReference type="PANTHER" id="PTHR11774">
    <property type="entry name" value="GERANYLGERANYL TRANSFERASE TYPE BETA SUBUNIT"/>
    <property type="match status" value="1"/>
</dbReference>
<dbReference type="SUPFAM" id="SSF48239">
    <property type="entry name" value="Terpenoid cyclases/Protein prenyltransferases"/>
    <property type="match status" value="1"/>
</dbReference>
<dbReference type="InterPro" id="IPR001330">
    <property type="entry name" value="Prenyltrans"/>
</dbReference>
<dbReference type="EC" id="2.5.1.59" evidence="4"/>
<dbReference type="InterPro" id="IPR008930">
    <property type="entry name" value="Terpenoid_cyclase/PrenylTrfase"/>
</dbReference>
<evidence type="ECO:0000256" key="14">
    <source>
        <dbReference type="ARBA" id="ARBA00065714"/>
    </source>
</evidence>
<evidence type="ECO:0000256" key="11">
    <source>
        <dbReference type="ARBA" id="ARBA00022842"/>
    </source>
</evidence>
<dbReference type="GO" id="GO:0004662">
    <property type="term" value="F:CAAX-protein geranylgeranyltransferase activity"/>
    <property type="evidence" value="ECO:0007669"/>
    <property type="project" value="UniProtKB-EC"/>
</dbReference>
<comment type="caution">
    <text evidence="17">The sequence shown here is derived from an EMBL/GenBank/DDBJ whole genome shotgun (WGS) entry which is preliminary data.</text>
</comment>
<dbReference type="EMBL" id="CAJFDH010000002">
    <property type="protein sequence ID" value="CAD5212416.1"/>
    <property type="molecule type" value="Genomic_DNA"/>
</dbReference>
<keyword evidence="6" id="KW-0637">Prenyltransferase</keyword>
<keyword evidence="8" id="KW-0479">Metal-binding</keyword>
<comment type="cofactor">
    <cofactor evidence="1">
        <name>Mg(2+)</name>
        <dbReference type="ChEBI" id="CHEBI:18420"/>
    </cofactor>
</comment>
<evidence type="ECO:0000256" key="10">
    <source>
        <dbReference type="ARBA" id="ARBA00022833"/>
    </source>
</evidence>
<evidence type="ECO:0000256" key="3">
    <source>
        <dbReference type="ARBA" id="ARBA00010497"/>
    </source>
</evidence>
<protein>
    <recommendedName>
        <fullName evidence="5">Geranylgeranyl transferase type-1 subunit beta</fullName>
        <ecNumber evidence="4">2.5.1.59</ecNumber>
    </recommendedName>
    <alternativeName>
        <fullName evidence="12">Geranylgeranyl transferase type I subunit beta</fullName>
    </alternativeName>
    <alternativeName>
        <fullName evidence="15">Type I protein geranyl-geranyltransferase subunit beta</fullName>
    </alternativeName>
</protein>
<proteinExistence type="inferred from homology"/>
<evidence type="ECO:0000256" key="15">
    <source>
        <dbReference type="ARBA" id="ARBA00078363"/>
    </source>
</evidence>
<name>A0A811KB00_9BILA</name>
<feature type="domain" description="Prenyltransferase alpha-alpha toroid" evidence="16">
    <location>
        <begin position="24"/>
        <end position="352"/>
    </location>
</feature>
<evidence type="ECO:0000256" key="2">
    <source>
        <dbReference type="ARBA" id="ARBA00001947"/>
    </source>
</evidence>
<dbReference type="GO" id="GO:0046872">
    <property type="term" value="F:metal ion binding"/>
    <property type="evidence" value="ECO:0007669"/>
    <property type="project" value="UniProtKB-KW"/>
</dbReference>
<dbReference type="PANTHER" id="PTHR11774:SF4">
    <property type="entry name" value="GERANYLGERANYL TRANSFERASE TYPE-1 SUBUNIT BETA"/>
    <property type="match status" value="1"/>
</dbReference>
<keyword evidence="7" id="KW-0808">Transferase</keyword>
<dbReference type="InterPro" id="IPR045089">
    <property type="entry name" value="PGGT1B-like"/>
</dbReference>
<comment type="similarity">
    <text evidence="3">Belongs to the protein prenyltransferase subunit beta family.</text>
</comment>
<evidence type="ECO:0000256" key="9">
    <source>
        <dbReference type="ARBA" id="ARBA00022737"/>
    </source>
</evidence>
<evidence type="ECO:0000256" key="5">
    <source>
        <dbReference type="ARBA" id="ARBA00020603"/>
    </source>
</evidence>
<dbReference type="Proteomes" id="UP000783686">
    <property type="component" value="Unassembled WGS sequence"/>
</dbReference>
<gene>
    <name evidence="17" type="ORF">BOKJ2_LOCUS4217</name>
</gene>
<keyword evidence="18" id="KW-1185">Reference proteome</keyword>
<keyword evidence="11" id="KW-0460">Magnesium</keyword>
<keyword evidence="9" id="KW-0677">Repeat</keyword>
<dbReference type="EMBL" id="CAJFCW020000002">
    <property type="protein sequence ID" value="CAG9095929.1"/>
    <property type="molecule type" value="Genomic_DNA"/>
</dbReference>
<dbReference type="OrthoDB" id="24893at2759"/>
<reference evidence="17" key="1">
    <citation type="submission" date="2020-09" db="EMBL/GenBank/DDBJ databases">
        <authorList>
            <person name="Kikuchi T."/>
        </authorList>
    </citation>
    <scope>NUCLEOTIDE SEQUENCE</scope>
    <source>
        <strain evidence="17">SH1</strain>
    </source>
</reference>
<evidence type="ECO:0000259" key="16">
    <source>
        <dbReference type="Pfam" id="PF00432"/>
    </source>
</evidence>
<evidence type="ECO:0000256" key="4">
    <source>
        <dbReference type="ARBA" id="ARBA00012700"/>
    </source>
</evidence>
<dbReference type="CDD" id="cd02895">
    <property type="entry name" value="GGTase-I"/>
    <property type="match status" value="1"/>
</dbReference>
<dbReference type="Proteomes" id="UP000614601">
    <property type="component" value="Unassembled WGS sequence"/>
</dbReference>
<evidence type="ECO:0000313" key="18">
    <source>
        <dbReference type="Proteomes" id="UP000614601"/>
    </source>
</evidence>
<evidence type="ECO:0000256" key="7">
    <source>
        <dbReference type="ARBA" id="ARBA00022679"/>
    </source>
</evidence>
<comment type="subunit">
    <text evidence="14">Heterodimer of FNTA and PGGT1B. PGGT1B mediates interaction with substrate peptides.</text>
</comment>
<sequence>MDVDALDSISASVKKMSLGKSKPFLIKKHIKLLHHCLKILPNAYLSLDGSRPTLLFFCISAMDILDQMGDLPAERKRDMIEYLYRLQITSKNEVPSESYGFRGHIYSYLDPVSNTEVISEYESAHIAQTYSALCCLLILGDNLEQVDRTATLSALRQCQQPDGSFSAFSNQSESDMRFVFCAVSISYILNDFSFINVDLLCDFIQKSVSYDGGIGQGPKFESHGGSTYCAIASLCLMGRLWDYSVLSKKQLEKLKRWALQKQDVGFHGRPNKPDDSCYAFWVGATLWMLNAHHLVEEKSLRGFLMETQDDCIGGFAKYIDSNSDILHTYFGIAALSIFGEAGLCPVYPPLNIPMRAFEHLCKLNRFQT</sequence>
<evidence type="ECO:0000256" key="1">
    <source>
        <dbReference type="ARBA" id="ARBA00001946"/>
    </source>
</evidence>
<evidence type="ECO:0000256" key="13">
    <source>
        <dbReference type="ARBA" id="ARBA00050428"/>
    </source>
</evidence>
<comment type="catalytic activity">
    <reaction evidence="13">
        <text>geranylgeranyl diphosphate + L-cysteinyl-[protein] = S-geranylgeranyl-L-cysteinyl-[protein] + diphosphate</text>
        <dbReference type="Rhea" id="RHEA:21240"/>
        <dbReference type="Rhea" id="RHEA-COMP:10131"/>
        <dbReference type="Rhea" id="RHEA-COMP:11537"/>
        <dbReference type="ChEBI" id="CHEBI:29950"/>
        <dbReference type="ChEBI" id="CHEBI:33019"/>
        <dbReference type="ChEBI" id="CHEBI:57533"/>
        <dbReference type="ChEBI" id="CHEBI:86021"/>
        <dbReference type="EC" id="2.5.1.59"/>
    </reaction>
</comment>
<evidence type="ECO:0000313" key="17">
    <source>
        <dbReference type="EMBL" id="CAD5212416.1"/>
    </source>
</evidence>
<organism evidence="17 18">
    <name type="scientific">Bursaphelenchus okinawaensis</name>
    <dbReference type="NCBI Taxonomy" id="465554"/>
    <lineage>
        <taxon>Eukaryota</taxon>
        <taxon>Metazoa</taxon>
        <taxon>Ecdysozoa</taxon>
        <taxon>Nematoda</taxon>
        <taxon>Chromadorea</taxon>
        <taxon>Rhabditida</taxon>
        <taxon>Tylenchina</taxon>
        <taxon>Tylenchomorpha</taxon>
        <taxon>Aphelenchoidea</taxon>
        <taxon>Aphelenchoididae</taxon>
        <taxon>Bursaphelenchus</taxon>
    </lineage>
</organism>
<accession>A0A811KB00</accession>
<dbReference type="InterPro" id="IPR041960">
    <property type="entry name" value="GGTase_I_beta"/>
</dbReference>
<comment type="cofactor">
    <cofactor evidence="2">
        <name>Zn(2+)</name>
        <dbReference type="ChEBI" id="CHEBI:29105"/>
    </cofactor>
</comment>
<evidence type="ECO:0000256" key="12">
    <source>
        <dbReference type="ARBA" id="ARBA00031713"/>
    </source>
</evidence>
<dbReference type="GO" id="GO:0005953">
    <property type="term" value="C:CAAX-protein geranylgeranyltransferase complex"/>
    <property type="evidence" value="ECO:0007669"/>
    <property type="project" value="InterPro"/>
</dbReference>
<dbReference type="AlphaFoldDB" id="A0A811KB00"/>
<dbReference type="Pfam" id="PF00432">
    <property type="entry name" value="Prenyltrans"/>
    <property type="match status" value="1"/>
</dbReference>
<keyword evidence="10" id="KW-0862">Zinc</keyword>
<evidence type="ECO:0000256" key="8">
    <source>
        <dbReference type="ARBA" id="ARBA00022723"/>
    </source>
</evidence>
<evidence type="ECO:0000256" key="6">
    <source>
        <dbReference type="ARBA" id="ARBA00022602"/>
    </source>
</evidence>